<organism evidence="1 2">
    <name type="scientific">Ascaris lumbricoides</name>
    <name type="common">Giant roundworm</name>
    <dbReference type="NCBI Taxonomy" id="6252"/>
    <lineage>
        <taxon>Eukaryota</taxon>
        <taxon>Metazoa</taxon>
        <taxon>Ecdysozoa</taxon>
        <taxon>Nematoda</taxon>
        <taxon>Chromadorea</taxon>
        <taxon>Rhabditida</taxon>
        <taxon>Spirurina</taxon>
        <taxon>Ascaridomorpha</taxon>
        <taxon>Ascaridoidea</taxon>
        <taxon>Ascarididae</taxon>
        <taxon>Ascaris</taxon>
    </lineage>
</organism>
<evidence type="ECO:0000313" key="1">
    <source>
        <dbReference type="Proteomes" id="UP000036681"/>
    </source>
</evidence>
<evidence type="ECO:0000313" key="2">
    <source>
        <dbReference type="WBParaSite" id="ALUE_0001932101-mRNA-1"/>
    </source>
</evidence>
<dbReference type="Proteomes" id="UP000036681">
    <property type="component" value="Unplaced"/>
</dbReference>
<proteinExistence type="predicted"/>
<protein>
    <submittedName>
        <fullName evidence="2">DUF2452 domain-containing protein</fullName>
    </submittedName>
</protein>
<dbReference type="AlphaFoldDB" id="A0A0M3IKP4"/>
<dbReference type="Pfam" id="PF10504">
    <property type="entry name" value="DUF2452"/>
    <property type="match status" value="1"/>
</dbReference>
<name>A0A0M3IKP4_ASCLU</name>
<dbReference type="WBParaSite" id="ALUE_0001932101-mRNA-1">
    <property type="protein sequence ID" value="ALUE_0001932101-mRNA-1"/>
    <property type="gene ID" value="ALUE_0001932101"/>
</dbReference>
<dbReference type="PANTHER" id="PTHR14553">
    <property type="entry name" value="UNCHARACTERIZED PROTEIN C1ORF50"/>
    <property type="match status" value="1"/>
</dbReference>
<dbReference type="InterPro" id="IPR019534">
    <property type="entry name" value="DUF2452"/>
</dbReference>
<dbReference type="PANTHER" id="PTHR14553:SF1">
    <property type="entry name" value="SIMILAR TO CHROMOSOME 1 OPEN READING FRAME 50"/>
    <property type="match status" value="1"/>
</dbReference>
<accession>A0A0M3IKP4</accession>
<sequence>MEHTFDREAGQFIVRTADTKERVLVKLVETDGDVSTRALRIHSPNDIVALAEKVQQAHDFVQAKAISRLSVIAEQMKFLRLQAEKVLRDAERDDDLHRVPCNFKKVPGSTYYLYRRKNGNRFFSMISPQEWGASRTNEYIGAYRLEADRSWTCEDDFEKRTAEDELLKAVISKKQQFIAIAD</sequence>
<keyword evidence="1" id="KW-1185">Reference proteome</keyword>
<reference evidence="2" key="1">
    <citation type="submission" date="2017-02" db="UniProtKB">
        <authorList>
            <consortium name="WormBaseParasite"/>
        </authorList>
    </citation>
    <scope>IDENTIFICATION</scope>
</reference>